<dbReference type="RefSeq" id="WP_339937093.1">
    <property type="nucleotide sequence ID" value="NZ_BAABGA010000102.1"/>
</dbReference>
<comment type="caution">
    <text evidence="2">The sequence shown here is derived from an EMBL/GenBank/DDBJ whole genome shotgun (WGS) entry which is preliminary data.</text>
</comment>
<dbReference type="Pfam" id="PF01575">
    <property type="entry name" value="MaoC_dehydratas"/>
    <property type="match status" value="1"/>
</dbReference>
<evidence type="ECO:0000313" key="2">
    <source>
        <dbReference type="EMBL" id="GAA4468981.1"/>
    </source>
</evidence>
<name>A0ABP8NPQ6_9BACT</name>
<accession>A0ABP8NPQ6</accession>
<feature type="domain" description="MaoC-like" evidence="1">
    <location>
        <begin position="23"/>
        <end position="118"/>
    </location>
</feature>
<dbReference type="EMBL" id="BAABGA010000102">
    <property type="protein sequence ID" value="GAA4468981.1"/>
    <property type="molecule type" value="Genomic_DNA"/>
</dbReference>
<keyword evidence="3" id="KW-1185">Reference proteome</keyword>
<evidence type="ECO:0000259" key="1">
    <source>
        <dbReference type="Pfam" id="PF01575"/>
    </source>
</evidence>
<dbReference type="SUPFAM" id="SSF54637">
    <property type="entry name" value="Thioesterase/thiol ester dehydrase-isomerase"/>
    <property type="match status" value="1"/>
</dbReference>
<dbReference type="Proteomes" id="UP001500840">
    <property type="component" value="Unassembled WGS sequence"/>
</dbReference>
<evidence type="ECO:0000313" key="3">
    <source>
        <dbReference type="Proteomes" id="UP001500840"/>
    </source>
</evidence>
<dbReference type="InterPro" id="IPR052342">
    <property type="entry name" value="MCH/BMMD"/>
</dbReference>
<proteinExistence type="predicted"/>
<dbReference type="Gene3D" id="3.10.129.10">
    <property type="entry name" value="Hotdog Thioesterase"/>
    <property type="match status" value="1"/>
</dbReference>
<gene>
    <name evidence="2" type="ORF">GCM10023156_60560</name>
</gene>
<dbReference type="InterPro" id="IPR029069">
    <property type="entry name" value="HotDog_dom_sf"/>
</dbReference>
<dbReference type="InterPro" id="IPR002539">
    <property type="entry name" value="MaoC-like_dom"/>
</dbReference>
<dbReference type="PANTHER" id="PTHR43664">
    <property type="entry name" value="MONOAMINE OXIDASE-RELATED"/>
    <property type="match status" value="1"/>
</dbReference>
<dbReference type="PANTHER" id="PTHR43664:SF1">
    <property type="entry name" value="BETA-METHYLMALYL-COA DEHYDRATASE"/>
    <property type="match status" value="1"/>
</dbReference>
<reference evidence="3" key="1">
    <citation type="journal article" date="2019" name="Int. J. Syst. Evol. Microbiol.">
        <title>The Global Catalogue of Microorganisms (GCM) 10K type strain sequencing project: providing services to taxonomists for standard genome sequencing and annotation.</title>
        <authorList>
            <consortium name="The Broad Institute Genomics Platform"/>
            <consortium name="The Broad Institute Genome Sequencing Center for Infectious Disease"/>
            <person name="Wu L."/>
            <person name="Ma J."/>
        </authorList>
    </citation>
    <scope>NUCLEOTIDE SEQUENCE [LARGE SCALE GENOMIC DNA]</scope>
    <source>
        <strain evidence="3">JCM 17759</strain>
    </source>
</reference>
<sequence length="168" mass="18564">MNHITDTKPLFLEDMNIGDRWSSPWREITGEDVADFARLTGDHDSLHCSESSASPFGEPVAHGLLGLSVLAGLGSDHPNASTLALVGISDWQFEAPIFFGDRVQVVTEVVQIQQHGRRAGRVTWLRQLVNQHGRVVQRGNFVTLVATRSRARHLSNGEHTQRGSLPPR</sequence>
<organism evidence="2 3">
    <name type="scientific">Novipirellula rosea</name>
    <dbReference type="NCBI Taxonomy" id="1031540"/>
    <lineage>
        <taxon>Bacteria</taxon>
        <taxon>Pseudomonadati</taxon>
        <taxon>Planctomycetota</taxon>
        <taxon>Planctomycetia</taxon>
        <taxon>Pirellulales</taxon>
        <taxon>Pirellulaceae</taxon>
        <taxon>Novipirellula</taxon>
    </lineage>
</organism>
<protein>
    <submittedName>
        <fullName evidence="2">MaoC/PaaZ C-terminal domain-containing protein</fullName>
    </submittedName>
</protein>